<keyword evidence="2 7" id="KW-0812">Transmembrane</keyword>
<keyword evidence="4 10" id="KW-0067">ATP-binding</keyword>
<dbReference type="GO" id="GO:0015421">
    <property type="term" value="F:ABC-type oligopeptide transporter activity"/>
    <property type="evidence" value="ECO:0007669"/>
    <property type="project" value="TreeGrafter"/>
</dbReference>
<evidence type="ECO:0000256" key="3">
    <source>
        <dbReference type="ARBA" id="ARBA00022741"/>
    </source>
</evidence>
<reference evidence="10" key="1">
    <citation type="submission" date="2016-02" db="EMBL/GenBank/DDBJ databases">
        <title>Halorhodospira halochloris DSM-1059 complete genome, version 2.</title>
        <authorList>
            <person name="Tsukatani Y."/>
        </authorList>
    </citation>
    <scope>NUCLEOTIDE SEQUENCE</scope>
    <source>
        <strain evidence="10">DSM 1059</strain>
    </source>
</reference>
<protein>
    <submittedName>
        <fullName evidence="10">Lipid A export ATP-binding/permease protein MsbA</fullName>
    </submittedName>
</protein>
<dbReference type="InterPro" id="IPR003439">
    <property type="entry name" value="ABC_transporter-like_ATP-bd"/>
</dbReference>
<dbReference type="CDD" id="cd18575">
    <property type="entry name" value="ABC_6TM_bac_exporter_ABCB8_10_like"/>
    <property type="match status" value="1"/>
</dbReference>
<dbReference type="FunFam" id="3.40.50.300:FF:000218">
    <property type="entry name" value="Multidrug ABC transporter ATP-binding protein"/>
    <property type="match status" value="1"/>
</dbReference>
<dbReference type="EMBL" id="AP017372">
    <property type="protein sequence ID" value="BAU57575.1"/>
    <property type="molecule type" value="Genomic_DNA"/>
</dbReference>
<dbReference type="KEGG" id="hhk:HH1059_08820"/>
<dbReference type="Gene3D" id="1.20.1560.10">
    <property type="entry name" value="ABC transporter type 1, transmembrane domain"/>
    <property type="match status" value="1"/>
</dbReference>
<dbReference type="PANTHER" id="PTHR43394">
    <property type="entry name" value="ATP-DEPENDENT PERMEASE MDL1, MITOCHONDRIAL"/>
    <property type="match status" value="1"/>
</dbReference>
<dbReference type="SUPFAM" id="SSF52540">
    <property type="entry name" value="P-loop containing nucleoside triphosphate hydrolases"/>
    <property type="match status" value="1"/>
</dbReference>
<evidence type="ECO:0000313" key="10">
    <source>
        <dbReference type="EMBL" id="BAU57575.1"/>
    </source>
</evidence>
<evidence type="ECO:0000256" key="7">
    <source>
        <dbReference type="SAM" id="Phobius"/>
    </source>
</evidence>
<dbReference type="PROSITE" id="PS00211">
    <property type="entry name" value="ABC_TRANSPORTER_1"/>
    <property type="match status" value="1"/>
</dbReference>
<dbReference type="PANTHER" id="PTHR43394:SF1">
    <property type="entry name" value="ATP-BINDING CASSETTE SUB-FAMILY B MEMBER 10, MITOCHONDRIAL"/>
    <property type="match status" value="1"/>
</dbReference>
<feature type="domain" description="ABC transmembrane type-1" evidence="9">
    <location>
        <begin position="22"/>
        <end position="304"/>
    </location>
</feature>
<name>A0A0X8X8S6_HALHR</name>
<dbReference type="SUPFAM" id="SSF90123">
    <property type="entry name" value="ABC transporter transmembrane region"/>
    <property type="match status" value="1"/>
</dbReference>
<evidence type="ECO:0000256" key="1">
    <source>
        <dbReference type="ARBA" id="ARBA00004651"/>
    </source>
</evidence>
<accession>A0A0X8X8S6</accession>
<keyword evidence="6 7" id="KW-0472">Membrane</keyword>
<dbReference type="InterPro" id="IPR039421">
    <property type="entry name" value="Type_1_exporter"/>
</dbReference>
<dbReference type="PROSITE" id="PS50893">
    <property type="entry name" value="ABC_TRANSPORTER_2"/>
    <property type="match status" value="1"/>
</dbReference>
<dbReference type="Pfam" id="PF00005">
    <property type="entry name" value="ABC_tran"/>
    <property type="match status" value="1"/>
</dbReference>
<evidence type="ECO:0000256" key="4">
    <source>
        <dbReference type="ARBA" id="ARBA00022840"/>
    </source>
</evidence>
<feature type="transmembrane region" description="Helical" evidence="7">
    <location>
        <begin position="243"/>
        <end position="262"/>
    </location>
</feature>
<dbReference type="InterPro" id="IPR003593">
    <property type="entry name" value="AAA+_ATPase"/>
</dbReference>
<dbReference type="InterPro" id="IPR036640">
    <property type="entry name" value="ABC1_TM_sf"/>
</dbReference>
<gene>
    <name evidence="10" type="ORF">HH1059_08820</name>
</gene>
<organism evidence="10 11">
    <name type="scientific">Halorhodospira halochloris</name>
    <name type="common">Ectothiorhodospira halochloris</name>
    <dbReference type="NCBI Taxonomy" id="1052"/>
    <lineage>
        <taxon>Bacteria</taxon>
        <taxon>Pseudomonadati</taxon>
        <taxon>Pseudomonadota</taxon>
        <taxon>Gammaproteobacteria</taxon>
        <taxon>Chromatiales</taxon>
        <taxon>Ectothiorhodospiraceae</taxon>
        <taxon>Halorhodospira</taxon>
    </lineage>
</organism>
<evidence type="ECO:0000256" key="2">
    <source>
        <dbReference type="ARBA" id="ARBA00022692"/>
    </source>
</evidence>
<proteinExistence type="predicted"/>
<dbReference type="GO" id="GO:0005886">
    <property type="term" value="C:plasma membrane"/>
    <property type="evidence" value="ECO:0007669"/>
    <property type="project" value="UniProtKB-SubCell"/>
</dbReference>
<feature type="transmembrane region" description="Helical" evidence="7">
    <location>
        <begin position="61"/>
        <end position="82"/>
    </location>
</feature>
<dbReference type="SMART" id="SM00382">
    <property type="entry name" value="AAA"/>
    <property type="match status" value="1"/>
</dbReference>
<dbReference type="Pfam" id="PF00664">
    <property type="entry name" value="ABC_membrane"/>
    <property type="match status" value="1"/>
</dbReference>
<evidence type="ECO:0000256" key="6">
    <source>
        <dbReference type="ARBA" id="ARBA00023136"/>
    </source>
</evidence>
<dbReference type="Proteomes" id="UP000218890">
    <property type="component" value="Chromosome"/>
</dbReference>
<dbReference type="Gene3D" id="3.40.50.300">
    <property type="entry name" value="P-loop containing nucleotide triphosphate hydrolases"/>
    <property type="match status" value="1"/>
</dbReference>
<feature type="domain" description="ABC transporter" evidence="8">
    <location>
        <begin position="339"/>
        <end position="575"/>
    </location>
</feature>
<feature type="transmembrane region" description="Helical" evidence="7">
    <location>
        <begin position="282"/>
        <end position="303"/>
    </location>
</feature>
<dbReference type="GO" id="GO:0016887">
    <property type="term" value="F:ATP hydrolysis activity"/>
    <property type="evidence" value="ECO:0007669"/>
    <property type="project" value="InterPro"/>
</dbReference>
<dbReference type="InterPro" id="IPR027417">
    <property type="entry name" value="P-loop_NTPase"/>
</dbReference>
<evidence type="ECO:0000259" key="8">
    <source>
        <dbReference type="PROSITE" id="PS50893"/>
    </source>
</evidence>
<dbReference type="AlphaFoldDB" id="A0A0X8X8S6"/>
<comment type="subcellular location">
    <subcellularLocation>
        <location evidence="1">Cell membrane</location>
        <topology evidence="1">Multi-pass membrane protein</topology>
    </subcellularLocation>
</comment>
<dbReference type="PROSITE" id="PS50929">
    <property type="entry name" value="ABC_TM1F"/>
    <property type="match status" value="1"/>
</dbReference>
<keyword evidence="5 7" id="KW-1133">Transmembrane helix</keyword>
<dbReference type="GO" id="GO:0090374">
    <property type="term" value="P:oligopeptide export from mitochondrion"/>
    <property type="evidence" value="ECO:0007669"/>
    <property type="project" value="TreeGrafter"/>
</dbReference>
<feature type="transmembrane region" description="Helical" evidence="7">
    <location>
        <begin position="132"/>
        <end position="155"/>
    </location>
</feature>
<dbReference type="RefSeq" id="WP_231902019.1">
    <property type="nucleotide sequence ID" value="NZ_AP017372.2"/>
</dbReference>
<dbReference type="NCBIfam" id="TIGR02204">
    <property type="entry name" value="MsbA_rel"/>
    <property type="match status" value="1"/>
</dbReference>
<evidence type="ECO:0000313" key="11">
    <source>
        <dbReference type="Proteomes" id="UP000218890"/>
    </source>
</evidence>
<dbReference type="InterPro" id="IPR017871">
    <property type="entry name" value="ABC_transporter-like_CS"/>
</dbReference>
<keyword evidence="11" id="KW-1185">Reference proteome</keyword>
<evidence type="ECO:0000256" key="5">
    <source>
        <dbReference type="ARBA" id="ARBA00022989"/>
    </source>
</evidence>
<evidence type="ECO:0000259" key="9">
    <source>
        <dbReference type="PROSITE" id="PS50929"/>
    </source>
</evidence>
<sequence length="597" mass="65080">MQLKSTTWRLARMVAQYRWRLAAAATAMLIAAGGVLAIGQGLRLLIDQGIAEGDAQMLDRALVATLGMILILAIASASRHYLITWIGERLAADLRSLVYNRLLNLEPDFFERNGAGEIQSRLTADTTVLQNLFGSAISIALRNTLTFVGALTLLFVTSPQLASLVVIGIPLIMLPIWWFGGRVRRLSRDSQSRVADLGSFAGESLHAMTTVQAFGHEREDQRRYAERVEQAFNTAIRRTWQRAWLTGVALLFVFAAVGAVLWQGGHEVLAGRMSPGELSAFVFYAVLAASSIASIAEVAGEILRAAGATDRIFELIDTEPQIQAPAHPVPLARPPRGEVSFAEVTFSYPGRPQLPALQDVSFTVPAGHRVALVGPSGAGKSTVLQLMLRFHDPDKGAVRFDGVDLRHLDPSQLRACTGLVAQEPVLFTGSAAENIRYGKPGASDTEVEQAARDANALDFLRDLPQGLDTELGPNGVQLSGGQRQRIAIARALLRNPALLLLDEATSALDPENEQIVQQALQRLMAGRTTVVIAHRLATVKAAERIIVFNHGRIEAQGTHAELQANNRLYRRFCALQFADQLNEYQQDRSNRVELSDC</sequence>
<dbReference type="InterPro" id="IPR011527">
    <property type="entry name" value="ABC1_TM_dom"/>
</dbReference>
<dbReference type="GO" id="GO:0005524">
    <property type="term" value="F:ATP binding"/>
    <property type="evidence" value="ECO:0007669"/>
    <property type="project" value="UniProtKB-KW"/>
</dbReference>
<keyword evidence="3" id="KW-0547">Nucleotide-binding</keyword>
<feature type="transmembrane region" description="Helical" evidence="7">
    <location>
        <begin position="161"/>
        <end position="180"/>
    </location>
</feature>
<dbReference type="InterPro" id="IPR011918">
    <property type="entry name" value="ABC_MsbA_ATP-bd"/>
</dbReference>